<name>A0A0E9QEZ5_ANGAN</name>
<dbReference type="AlphaFoldDB" id="A0A0E9QEZ5"/>
<evidence type="ECO:0000313" key="1">
    <source>
        <dbReference type="EMBL" id="JAH15339.1"/>
    </source>
</evidence>
<dbReference type="EMBL" id="GBXM01093238">
    <property type="protein sequence ID" value="JAH15339.1"/>
    <property type="molecule type" value="Transcribed_RNA"/>
</dbReference>
<proteinExistence type="predicted"/>
<reference evidence="1" key="2">
    <citation type="journal article" date="2015" name="Fish Shellfish Immunol.">
        <title>Early steps in the European eel (Anguilla anguilla)-Vibrio vulnificus interaction in the gills: Role of the RtxA13 toxin.</title>
        <authorList>
            <person name="Callol A."/>
            <person name="Pajuelo D."/>
            <person name="Ebbesson L."/>
            <person name="Teles M."/>
            <person name="MacKenzie S."/>
            <person name="Amaro C."/>
        </authorList>
    </citation>
    <scope>NUCLEOTIDE SEQUENCE</scope>
</reference>
<organism evidence="1">
    <name type="scientific">Anguilla anguilla</name>
    <name type="common">European freshwater eel</name>
    <name type="synonym">Muraena anguilla</name>
    <dbReference type="NCBI Taxonomy" id="7936"/>
    <lineage>
        <taxon>Eukaryota</taxon>
        <taxon>Metazoa</taxon>
        <taxon>Chordata</taxon>
        <taxon>Craniata</taxon>
        <taxon>Vertebrata</taxon>
        <taxon>Euteleostomi</taxon>
        <taxon>Actinopterygii</taxon>
        <taxon>Neopterygii</taxon>
        <taxon>Teleostei</taxon>
        <taxon>Anguilliformes</taxon>
        <taxon>Anguillidae</taxon>
        <taxon>Anguilla</taxon>
    </lineage>
</organism>
<sequence length="41" mass="4296">MMMAKTVKAVISPYITANSVKSLYAVIAINLSAILSANAIL</sequence>
<protein>
    <submittedName>
        <fullName evidence="1">Uncharacterized protein</fullName>
    </submittedName>
</protein>
<reference evidence="1" key="1">
    <citation type="submission" date="2014-11" db="EMBL/GenBank/DDBJ databases">
        <authorList>
            <person name="Amaro Gonzalez C."/>
        </authorList>
    </citation>
    <scope>NUCLEOTIDE SEQUENCE</scope>
</reference>
<accession>A0A0E9QEZ5</accession>